<protein>
    <submittedName>
        <fullName evidence="6">Transglycosylase</fullName>
    </submittedName>
</protein>
<dbReference type="EMBL" id="RAWI01000060">
    <property type="protein sequence ID" value="RKI11605.1"/>
    <property type="molecule type" value="Genomic_DNA"/>
</dbReference>
<feature type="compositionally biased region" description="Low complexity" evidence="3">
    <location>
        <begin position="24"/>
        <end position="64"/>
    </location>
</feature>
<dbReference type="CDD" id="cd13401">
    <property type="entry name" value="Slt70-like"/>
    <property type="match status" value="1"/>
</dbReference>
<keyword evidence="7" id="KW-1185">Reference proteome</keyword>
<dbReference type="Gene3D" id="1.25.40.10">
    <property type="entry name" value="Tetratricopeptide repeat domain"/>
    <property type="match status" value="2"/>
</dbReference>
<dbReference type="Pfam" id="PF14559">
    <property type="entry name" value="TPR_19"/>
    <property type="match status" value="1"/>
</dbReference>
<dbReference type="PANTHER" id="PTHR37423">
    <property type="entry name" value="SOLUBLE LYTIC MUREIN TRANSGLYCOSYLASE-RELATED"/>
    <property type="match status" value="1"/>
</dbReference>
<dbReference type="SUPFAM" id="SSF48435">
    <property type="entry name" value="Bacterial muramidases"/>
    <property type="match status" value="1"/>
</dbReference>
<dbReference type="RefSeq" id="WP_120583822.1">
    <property type="nucleotide sequence ID" value="NZ_RAWI01000060.1"/>
</dbReference>
<gene>
    <name evidence="6" type="ORF">D7Y13_10775</name>
</gene>
<evidence type="ECO:0000256" key="4">
    <source>
        <dbReference type="SAM" id="SignalP"/>
    </source>
</evidence>
<evidence type="ECO:0000256" key="1">
    <source>
        <dbReference type="ARBA" id="ARBA00007734"/>
    </source>
</evidence>
<organism evidence="6 7">
    <name type="scientific">Corallococcus praedator</name>
    <dbReference type="NCBI Taxonomy" id="2316724"/>
    <lineage>
        <taxon>Bacteria</taxon>
        <taxon>Pseudomonadati</taxon>
        <taxon>Myxococcota</taxon>
        <taxon>Myxococcia</taxon>
        <taxon>Myxococcales</taxon>
        <taxon>Cystobacterineae</taxon>
        <taxon>Myxococcaceae</taxon>
        <taxon>Corallococcus</taxon>
    </lineage>
</organism>
<dbReference type="Gene3D" id="1.10.530.10">
    <property type="match status" value="1"/>
</dbReference>
<dbReference type="InterPro" id="IPR011990">
    <property type="entry name" value="TPR-like_helical_dom_sf"/>
</dbReference>
<reference evidence="6 7" key="1">
    <citation type="submission" date="2018-09" db="EMBL/GenBank/DDBJ databases">
        <authorList>
            <person name="Livingstone P.G."/>
            <person name="Whitworth D.E."/>
        </authorList>
    </citation>
    <scope>NUCLEOTIDE SEQUENCE [LARGE SCALE GENOMIC DNA]</scope>
    <source>
        <strain evidence="6 7">CA031B</strain>
    </source>
</reference>
<evidence type="ECO:0000313" key="6">
    <source>
        <dbReference type="EMBL" id="RKI11605.1"/>
    </source>
</evidence>
<dbReference type="SUPFAM" id="SSF53955">
    <property type="entry name" value="Lysozyme-like"/>
    <property type="match status" value="1"/>
</dbReference>
<evidence type="ECO:0000313" key="7">
    <source>
        <dbReference type="Proteomes" id="UP000278907"/>
    </source>
</evidence>
<name>A0ABX9QNE4_9BACT</name>
<comment type="similarity">
    <text evidence="1">Belongs to the transglycosylase Slt family.</text>
</comment>
<feature type="compositionally biased region" description="Polar residues" evidence="3">
    <location>
        <begin position="69"/>
        <end position="83"/>
    </location>
</feature>
<feature type="region of interest" description="Disordered" evidence="3">
    <location>
        <begin position="24"/>
        <end position="99"/>
    </location>
</feature>
<dbReference type="SUPFAM" id="SSF48452">
    <property type="entry name" value="TPR-like"/>
    <property type="match status" value="1"/>
</dbReference>
<feature type="domain" description="Transglycosylase SLT" evidence="5">
    <location>
        <begin position="674"/>
        <end position="786"/>
    </location>
</feature>
<accession>A0ABX9QNE4</accession>
<sequence>MKVSLQHLALLASAALLSAQAPAPTVSTAPPAAATQAATPPVVTPAPAQAPATAPTGLAGAASTDDTDQAPTTRTDSAPSEAQLSPPPDADKAPLPGGYVQVLNPAFPGLAPPTPVVHRGRRYGLEDLTPYFGEGKKKDAKDAFDKGQYTKARTLLEGEGDSPPVRYLRALSAVRAGDDKAAATEMAALANDYPALKDRCLTHAGVALESQGRLDDAAASFKQVPADSRMYVDARLGLARVLRKKKDYDGAMEALTPLTLRAMTGWGRNVGAEALIATADLAVEKKDRNAERAALWRLWASQPLSPIVKQVEKRLKGQTPPLDAKVGRAEALIEAHRNKQGLAILEPLLPSLKLPDALACKAHFAFGKGQRKERQHTRAIQVLTPVVEQCKDRDLLARALYVLGSSRSIVDQARGTETYERLAREFPDHSFADDALFYAADLYVKTSRPKEAMARLDELARLYPKGDFLGEALFKAFWVARTSKAEDGGFSFLDRIEAQFATADESYDVERARYWRARTLEERGNIQGAAELMEQLAVEHPATYYGLMARSKLGELDKPRLERVSASIFEVPESASPWPMFAGPMGEDPHFRAGVELLRLGFPDSVSSELMLVNRSSQPPESMRLLVMVLSQSGDARSAHAIARLALRKDLSGRITAQTRPVWEVAYPNAFRDLIEKHTVPAGVEPDLLQALMREESALDPKALSWAGAMGLTQLMPATAKGVARDLKVKKFTVESLLQPELNIRFGAHYLGGLIKQFKGHTPYAVGSYNAGSGAVNRWRSANPDLALDAWVEEIPIAETRGYIKRVLRSYNTYQLLYGRVPKVPVMPSASR</sequence>
<keyword evidence="2 4" id="KW-0732">Signal</keyword>
<dbReference type="InterPro" id="IPR008939">
    <property type="entry name" value="Lytic_TGlycosylase_superhlx_U"/>
</dbReference>
<evidence type="ECO:0000259" key="5">
    <source>
        <dbReference type="Pfam" id="PF01464"/>
    </source>
</evidence>
<proteinExistence type="inferred from homology"/>
<comment type="caution">
    <text evidence="6">The sequence shown here is derived from an EMBL/GenBank/DDBJ whole genome shotgun (WGS) entry which is preliminary data.</text>
</comment>
<feature type="chain" id="PRO_5046799039" evidence="4">
    <location>
        <begin position="24"/>
        <end position="832"/>
    </location>
</feature>
<dbReference type="Pfam" id="PF01464">
    <property type="entry name" value="SLT"/>
    <property type="match status" value="1"/>
</dbReference>
<feature type="signal peptide" evidence="4">
    <location>
        <begin position="1"/>
        <end position="23"/>
    </location>
</feature>
<dbReference type="InterPro" id="IPR023346">
    <property type="entry name" value="Lysozyme-like_dom_sf"/>
</dbReference>
<dbReference type="Proteomes" id="UP000278907">
    <property type="component" value="Unassembled WGS sequence"/>
</dbReference>
<dbReference type="Pfam" id="PF13174">
    <property type="entry name" value="TPR_6"/>
    <property type="match status" value="2"/>
</dbReference>
<dbReference type="InterPro" id="IPR019734">
    <property type="entry name" value="TPR_rpt"/>
</dbReference>
<evidence type="ECO:0000256" key="2">
    <source>
        <dbReference type="ARBA" id="ARBA00022729"/>
    </source>
</evidence>
<dbReference type="PANTHER" id="PTHR37423:SF2">
    <property type="entry name" value="MEMBRANE-BOUND LYTIC MUREIN TRANSGLYCOSYLASE C"/>
    <property type="match status" value="1"/>
</dbReference>
<dbReference type="InterPro" id="IPR008258">
    <property type="entry name" value="Transglycosylase_SLT_dom_1"/>
</dbReference>
<evidence type="ECO:0000256" key="3">
    <source>
        <dbReference type="SAM" id="MobiDB-lite"/>
    </source>
</evidence>